<keyword evidence="1" id="KW-0472">Membrane</keyword>
<gene>
    <name evidence="2" type="ORF">METZ01_LOCUS293616</name>
</gene>
<name>A0A382M083_9ZZZZ</name>
<feature type="transmembrane region" description="Helical" evidence="1">
    <location>
        <begin position="38"/>
        <end position="57"/>
    </location>
</feature>
<dbReference type="EMBL" id="UINC01089563">
    <property type="protein sequence ID" value="SVC40762.1"/>
    <property type="molecule type" value="Genomic_DNA"/>
</dbReference>
<reference evidence="2" key="1">
    <citation type="submission" date="2018-05" db="EMBL/GenBank/DDBJ databases">
        <authorList>
            <person name="Lanie J.A."/>
            <person name="Ng W.-L."/>
            <person name="Kazmierczak K.M."/>
            <person name="Andrzejewski T.M."/>
            <person name="Davidsen T.M."/>
            <person name="Wayne K.J."/>
            <person name="Tettelin H."/>
            <person name="Glass J.I."/>
            <person name="Rusch D."/>
            <person name="Podicherti R."/>
            <person name="Tsui H.-C.T."/>
            <person name="Winkler M.E."/>
        </authorList>
    </citation>
    <scope>NUCLEOTIDE SEQUENCE</scope>
</reference>
<keyword evidence="1" id="KW-0812">Transmembrane</keyword>
<dbReference type="AlphaFoldDB" id="A0A382M083"/>
<protein>
    <submittedName>
        <fullName evidence="2">Uncharacterized protein</fullName>
    </submittedName>
</protein>
<evidence type="ECO:0000313" key="2">
    <source>
        <dbReference type="EMBL" id="SVC40762.1"/>
    </source>
</evidence>
<proteinExistence type="predicted"/>
<accession>A0A382M083</accession>
<sequence length="78" mass="9034">MFHYNFKNPSNFILALFCVLGWTPDAQAYFDPGTGSMVLQLLMASVLGFLFTLKTYWGEFKDFFKNLVDKNSTDDYKN</sequence>
<organism evidence="2">
    <name type="scientific">marine metagenome</name>
    <dbReference type="NCBI Taxonomy" id="408172"/>
    <lineage>
        <taxon>unclassified sequences</taxon>
        <taxon>metagenomes</taxon>
        <taxon>ecological metagenomes</taxon>
    </lineage>
</organism>
<evidence type="ECO:0000256" key="1">
    <source>
        <dbReference type="SAM" id="Phobius"/>
    </source>
</evidence>
<keyword evidence="1" id="KW-1133">Transmembrane helix</keyword>